<dbReference type="UniPathway" id="UPA00143"/>
<sequence>MSTVVNKRVIKDIRDGIVNLKNDHNILIAPEENDFYKIHFVIPGPDDTPFEGGLYHGMIRLNENHPYGPPNIHMITPSGRFRPEPYPIPNGSRGICTTTSSFHPETWTPMNNIETVIKGFLSLMCDLSDLGVGALETINPNEIKKLAVKSLDHLKSDVAIKMLFPDLHETLVNGTYKPVKLSDLSKNTSSKNTPKQKKSTNKKIIEEEFEEDEPEPTKSKRKPSTNKKIMSESESDSENNDSDDEIIKVSDSEDEDEVKPKKIKKTTRNCKKTKQVESESENEESEEEKPKRKSVQSKKKQYKPHLDEESENEESEEEEKPKRKPTQTKRKNPKNESENDDSEEEHQKNKKKPTKKTVNNKKTTQVKKSNRGK</sequence>
<feature type="region of interest" description="Disordered" evidence="5">
    <location>
        <begin position="181"/>
        <end position="373"/>
    </location>
</feature>
<feature type="compositionally biased region" description="Basic residues" evidence="5">
    <location>
        <begin position="291"/>
        <end position="303"/>
    </location>
</feature>
<dbReference type="EMBL" id="KY523104">
    <property type="protein sequence ID" value="QKU35906.1"/>
    <property type="molecule type" value="Genomic_DNA"/>
</dbReference>
<reference evidence="7" key="1">
    <citation type="submission" date="2017-01" db="EMBL/GenBank/DDBJ databases">
        <authorList>
            <person name="Assis F.L."/>
            <person name="Abrahao J.S."/>
            <person name="Silva L."/>
            <person name="Khalil J.B."/>
            <person name="Rodrigues R."/>
            <person name="Silva L.S."/>
            <person name="Arantes T."/>
            <person name="Boratto P."/>
            <person name="Andrade M."/>
            <person name="Kroon E.G."/>
            <person name="Ribeiro B."/>
            <person name="Bergier I."/>
            <person name="Seligmann H."/>
            <person name="Ghigo E."/>
            <person name="Colson P."/>
            <person name="Levasseur A."/>
            <person name="Raoult D."/>
            <person name="Scola B.L."/>
        </authorList>
    </citation>
    <scope>NUCLEOTIDE SEQUENCE</scope>
    <source>
        <strain evidence="7">Soda lake</strain>
    </source>
</reference>
<dbReference type="GO" id="GO:0016567">
    <property type="term" value="P:protein ubiquitination"/>
    <property type="evidence" value="ECO:0007669"/>
    <property type="project" value="UniProtKB-UniPathway"/>
</dbReference>
<dbReference type="EC" id="2.3.2.23" evidence="2"/>
<dbReference type="Pfam" id="PF00179">
    <property type="entry name" value="UQ_con"/>
    <property type="match status" value="1"/>
</dbReference>
<accession>A0A6N1NXB9</accession>
<feature type="compositionally biased region" description="Polar residues" evidence="5">
    <location>
        <begin position="184"/>
        <end position="193"/>
    </location>
</feature>
<evidence type="ECO:0000256" key="4">
    <source>
        <dbReference type="ARBA" id="ARBA00031729"/>
    </source>
</evidence>
<evidence type="ECO:0000256" key="3">
    <source>
        <dbReference type="ARBA" id="ARBA00030012"/>
    </source>
</evidence>
<dbReference type="SUPFAM" id="SSF54495">
    <property type="entry name" value="UBC-like"/>
    <property type="match status" value="1"/>
</dbReference>
<feature type="compositionally biased region" description="Acidic residues" evidence="5">
    <location>
        <begin position="278"/>
        <end position="287"/>
    </location>
</feature>
<dbReference type="InterPro" id="IPR050113">
    <property type="entry name" value="Ub_conjugating_enzyme"/>
</dbReference>
<reference evidence="7" key="2">
    <citation type="journal article" date="2018" name="Nat. Commun.">
        <title>Tailed giant Tupanvirus possesses the most complete translational apparatus of the known virosphere.</title>
        <authorList>
            <person name="Abrahao J."/>
            <person name="Silva L."/>
            <person name="Silva L.S."/>
            <person name="Khalil J.Y.B."/>
            <person name="Rodrigues R."/>
            <person name="Arantes T."/>
            <person name="Assis F."/>
            <person name="Boratto P."/>
            <person name="Andrade M."/>
            <person name="Kroon E.G."/>
            <person name="Ribeiro B."/>
            <person name="Bergier I."/>
            <person name="Seligmann H."/>
            <person name="Ghigo E."/>
            <person name="Colson P."/>
            <person name="Levasseur A."/>
            <person name="Kroemer G."/>
            <person name="Raoult D."/>
            <person name="La Scola B."/>
        </authorList>
    </citation>
    <scope>NUCLEOTIDE SEQUENCE [LARGE SCALE GENOMIC DNA]</scope>
    <source>
        <strain evidence="7">Soda lake</strain>
    </source>
</reference>
<evidence type="ECO:0000256" key="5">
    <source>
        <dbReference type="SAM" id="MobiDB-lite"/>
    </source>
</evidence>
<dbReference type="CDD" id="cd23799">
    <property type="entry name" value="UBCc_UBE2J"/>
    <property type="match status" value="1"/>
</dbReference>
<evidence type="ECO:0000313" key="7">
    <source>
        <dbReference type="EMBL" id="QKU35906.1"/>
    </source>
</evidence>
<comment type="pathway">
    <text evidence="1">Protein modification; protein ubiquitination.</text>
</comment>
<name>A0A6N1NXB9_9VIRU</name>
<feature type="compositionally biased region" description="Basic residues" evidence="5">
    <location>
        <begin position="322"/>
        <end position="332"/>
    </location>
</feature>
<feature type="compositionally biased region" description="Basic residues" evidence="5">
    <location>
        <begin position="348"/>
        <end position="373"/>
    </location>
</feature>
<dbReference type="RefSeq" id="YP_010782590.1">
    <property type="nucleotide sequence ID" value="NC_075039.1"/>
</dbReference>
<organism evidence="7">
    <name type="scientific">Tupanvirus soda lake</name>
    <dbReference type="NCBI Taxonomy" id="2126985"/>
    <lineage>
        <taxon>Viruses</taxon>
        <taxon>Varidnaviria</taxon>
        <taxon>Bamfordvirae</taxon>
        <taxon>Nucleocytoviricota</taxon>
        <taxon>Megaviricetes</taxon>
        <taxon>Imitervirales</taxon>
        <taxon>Mimiviridae</taxon>
        <taxon>Megamimivirinae</taxon>
        <taxon>Tupanvirus</taxon>
        <taxon>Tupanvirus salinum</taxon>
    </lineage>
</organism>
<protein>
    <recommendedName>
        <fullName evidence="2">E2 ubiquitin-conjugating enzyme</fullName>
        <ecNumber evidence="2">2.3.2.23</ecNumber>
    </recommendedName>
    <alternativeName>
        <fullName evidence="4">Ubiquitin carrier protein</fullName>
    </alternativeName>
    <alternativeName>
        <fullName evidence="3">Ubiquitin-protein ligase</fullName>
    </alternativeName>
</protein>
<evidence type="ECO:0000259" key="6">
    <source>
        <dbReference type="PROSITE" id="PS50127"/>
    </source>
</evidence>
<feature type="compositionally biased region" description="Acidic residues" evidence="5">
    <location>
        <begin position="233"/>
        <end position="244"/>
    </location>
</feature>
<dbReference type="InterPro" id="IPR016135">
    <property type="entry name" value="UBQ-conjugating_enzyme/RWD"/>
</dbReference>
<dbReference type="InterPro" id="IPR000608">
    <property type="entry name" value="UBC"/>
</dbReference>
<dbReference type="Gene3D" id="3.10.110.10">
    <property type="entry name" value="Ubiquitin Conjugating Enzyme"/>
    <property type="match status" value="1"/>
</dbReference>
<evidence type="ECO:0000256" key="1">
    <source>
        <dbReference type="ARBA" id="ARBA00004906"/>
    </source>
</evidence>
<dbReference type="SMART" id="SM00212">
    <property type="entry name" value="UBCc"/>
    <property type="match status" value="1"/>
</dbReference>
<dbReference type="GeneID" id="80519354"/>
<dbReference type="KEGG" id="vg:80519354"/>
<dbReference type="PANTHER" id="PTHR24067">
    <property type="entry name" value="UBIQUITIN-CONJUGATING ENZYME E2"/>
    <property type="match status" value="1"/>
</dbReference>
<feature type="compositionally biased region" description="Basic residues" evidence="5">
    <location>
        <begin position="261"/>
        <end position="273"/>
    </location>
</feature>
<evidence type="ECO:0000256" key="2">
    <source>
        <dbReference type="ARBA" id="ARBA00012486"/>
    </source>
</evidence>
<dbReference type="PROSITE" id="PS50127">
    <property type="entry name" value="UBC_2"/>
    <property type="match status" value="1"/>
</dbReference>
<feature type="compositionally biased region" description="Acidic residues" evidence="5">
    <location>
        <begin position="308"/>
        <end position="318"/>
    </location>
</feature>
<feature type="domain" description="UBC core" evidence="6">
    <location>
        <begin position="4"/>
        <end position="181"/>
    </location>
</feature>
<proteinExistence type="predicted"/>
<dbReference type="GO" id="GO:0061631">
    <property type="term" value="F:ubiquitin conjugating enzyme activity"/>
    <property type="evidence" value="ECO:0007669"/>
    <property type="project" value="UniProtKB-EC"/>
</dbReference>